<sequence length="174" mass="18466">MSGKNIFIAKSADVLGKVRIGDYSSIWYQAVLRGDMDSITIGERSNVQDGSVVHVAPGGYSVKIGDGVTIGHNCTIHGCTIEDNVLVGMGSTILNGAVIGENTIIGAGSLVTQNKVIPPGSLVMGSPAKVIRPLTDAEIESIRANAREYMECMRLEPGKSYYENSEGIIVVRQL</sequence>
<dbReference type="InterPro" id="IPR011004">
    <property type="entry name" value="Trimer_LpxA-like_sf"/>
</dbReference>
<dbReference type="SUPFAM" id="SSF51161">
    <property type="entry name" value="Trimeric LpxA-like enzymes"/>
    <property type="match status" value="1"/>
</dbReference>
<name>A0A4P9CD02_EUBML</name>
<organism evidence="1 2">
    <name type="scientific">Eubacterium maltosivorans</name>
    <dbReference type="NCBI Taxonomy" id="2041044"/>
    <lineage>
        <taxon>Bacteria</taxon>
        <taxon>Bacillati</taxon>
        <taxon>Bacillota</taxon>
        <taxon>Clostridia</taxon>
        <taxon>Eubacteriales</taxon>
        <taxon>Eubacteriaceae</taxon>
        <taxon>Eubacterium</taxon>
    </lineage>
</organism>
<reference evidence="1 2" key="1">
    <citation type="submission" date="2018-05" db="EMBL/GenBank/DDBJ databases">
        <title>Genome comparison of Eubacterium sp.</title>
        <authorList>
            <person name="Feng Y."/>
            <person name="Sanchez-Andrea I."/>
            <person name="Stams A.J.M."/>
            <person name="De Vos W.M."/>
        </authorList>
    </citation>
    <scope>NUCLEOTIDE SEQUENCE [LARGE SCALE GENOMIC DNA]</scope>
    <source>
        <strain evidence="1 2">YI</strain>
    </source>
</reference>
<dbReference type="Pfam" id="PF00132">
    <property type="entry name" value="Hexapep"/>
    <property type="match status" value="1"/>
</dbReference>
<evidence type="ECO:0000313" key="1">
    <source>
        <dbReference type="EMBL" id="QCT72622.1"/>
    </source>
</evidence>
<dbReference type="PANTHER" id="PTHR13061:SF29">
    <property type="entry name" value="GAMMA CARBONIC ANHYDRASE-LIKE 1, MITOCHONDRIAL-RELATED"/>
    <property type="match status" value="1"/>
</dbReference>
<accession>A0A4P9CD02</accession>
<keyword evidence="2" id="KW-1185">Reference proteome</keyword>
<dbReference type="AlphaFoldDB" id="A0A4P9CD02"/>
<evidence type="ECO:0000313" key="2">
    <source>
        <dbReference type="Proteomes" id="UP000218387"/>
    </source>
</evidence>
<dbReference type="InterPro" id="IPR050484">
    <property type="entry name" value="Transf_Hexapept/Carb_Anhydrase"/>
</dbReference>
<dbReference type="Gene3D" id="2.160.10.10">
    <property type="entry name" value="Hexapeptide repeat proteins"/>
    <property type="match status" value="1"/>
</dbReference>
<dbReference type="PANTHER" id="PTHR13061">
    <property type="entry name" value="DYNACTIN SUBUNIT P25"/>
    <property type="match status" value="1"/>
</dbReference>
<dbReference type="Proteomes" id="UP000218387">
    <property type="component" value="Chromosome"/>
</dbReference>
<dbReference type="EMBL" id="CP029487">
    <property type="protein sequence ID" value="QCT72622.1"/>
    <property type="molecule type" value="Genomic_DNA"/>
</dbReference>
<dbReference type="KEGG" id="emt:CPZ25_015225"/>
<dbReference type="RefSeq" id="WP_058695951.1">
    <property type="nucleotide sequence ID" value="NZ_CABJDW020000010.1"/>
</dbReference>
<dbReference type="InterPro" id="IPR047324">
    <property type="entry name" value="LbH_gamma_CA-like"/>
</dbReference>
<gene>
    <name evidence="1" type="ORF">CPZ25_015225</name>
</gene>
<dbReference type="CDD" id="cd04645">
    <property type="entry name" value="LbH_gamma_CA_like"/>
    <property type="match status" value="1"/>
</dbReference>
<protein>
    <submittedName>
        <fullName evidence="1">Gamma carbonic anhydrase family protein</fullName>
    </submittedName>
</protein>
<dbReference type="InterPro" id="IPR001451">
    <property type="entry name" value="Hexapep"/>
</dbReference>
<proteinExistence type="predicted"/>